<dbReference type="PATRIC" id="fig|866895.3.peg.1165"/>
<dbReference type="EMBL" id="HE717023">
    <property type="protein sequence ID" value="CCG44506.1"/>
    <property type="molecule type" value="Genomic_DNA"/>
</dbReference>
<reference evidence="1 2" key="1">
    <citation type="journal article" date="2013" name="Environ. Microbiol.">
        <title>Chloride and organic osmolytes: a hybrid strategy to cope with elevated salinities by the moderately halophilic, chloride-dependent bacterium Halobacillus halophilus.</title>
        <authorList>
            <person name="Saum S.H."/>
            <person name="Pfeiffer F."/>
            <person name="Palm P."/>
            <person name="Rampp M."/>
            <person name="Schuster S.C."/>
            <person name="Muller V."/>
            <person name="Oesterhelt D."/>
        </authorList>
    </citation>
    <scope>NUCLEOTIDE SEQUENCE [LARGE SCALE GENOMIC DNA]</scope>
    <source>
        <strain evidence="2">ATCC 35676 / DSM 2266 / JCM 20832 / KCTC 3685 / LMG 17431 / NBRC 102448 / NCIMB 2269</strain>
    </source>
</reference>
<gene>
    <name evidence="1" type="ordered locus">HBHAL_2152</name>
</gene>
<dbReference type="AlphaFoldDB" id="I0JK37"/>
<proteinExistence type="predicted"/>
<dbReference type="HOGENOM" id="CLU_2682683_0_0_9"/>
<dbReference type="Proteomes" id="UP000007397">
    <property type="component" value="Chromosome"/>
</dbReference>
<organism evidence="1 2">
    <name type="scientific">Halobacillus halophilus (strain ATCC 35676 / DSM 2266 / JCM 20832 / KCTC 3685 / LMG 17431 / NBRC 102448 / NCIMB 2269)</name>
    <name type="common">Sporosarcina halophila</name>
    <dbReference type="NCBI Taxonomy" id="866895"/>
    <lineage>
        <taxon>Bacteria</taxon>
        <taxon>Bacillati</taxon>
        <taxon>Bacillota</taxon>
        <taxon>Bacilli</taxon>
        <taxon>Bacillales</taxon>
        <taxon>Bacillaceae</taxon>
        <taxon>Halobacillus</taxon>
    </lineage>
</organism>
<name>I0JK37_HALH3</name>
<dbReference type="KEGG" id="hhd:HBHAL_2152"/>
<keyword evidence="2" id="KW-1185">Reference proteome</keyword>
<protein>
    <submittedName>
        <fullName evidence="1">Uncharacterized protein</fullName>
    </submittedName>
</protein>
<evidence type="ECO:0000313" key="2">
    <source>
        <dbReference type="Proteomes" id="UP000007397"/>
    </source>
</evidence>
<accession>I0JK37</accession>
<sequence>MNTRNSAATLIAIIMIEINKEFILRPPYYSSFNFFLWRLVHSLYGSTEELDNPHPAFNWNVFFAPLKPAKLILK</sequence>
<evidence type="ECO:0000313" key="1">
    <source>
        <dbReference type="EMBL" id="CCG44506.1"/>
    </source>
</evidence>